<dbReference type="AlphaFoldDB" id="E3N6M6"/>
<evidence type="ECO:0000313" key="2">
    <source>
        <dbReference type="EMBL" id="EFO88175.1"/>
    </source>
</evidence>
<keyword evidence="1" id="KW-0812">Transmembrane</keyword>
<evidence type="ECO:0000256" key="1">
    <source>
        <dbReference type="SAM" id="Phobius"/>
    </source>
</evidence>
<evidence type="ECO:0000313" key="3">
    <source>
        <dbReference type="Proteomes" id="UP000008281"/>
    </source>
</evidence>
<feature type="transmembrane region" description="Helical" evidence="1">
    <location>
        <begin position="62"/>
        <end position="78"/>
    </location>
</feature>
<dbReference type="InParanoid" id="E3N6M6"/>
<proteinExistence type="predicted"/>
<reference evidence="2" key="1">
    <citation type="submission" date="2007-07" db="EMBL/GenBank/DDBJ databases">
        <title>PCAP assembly of the Caenorhabditis remanei genome.</title>
        <authorList>
            <consortium name="The Caenorhabditis remanei Sequencing Consortium"/>
            <person name="Wilson R.K."/>
        </authorList>
    </citation>
    <scope>NUCLEOTIDE SEQUENCE [LARGE SCALE GENOMIC DNA]</scope>
    <source>
        <strain evidence="2">PB4641</strain>
    </source>
</reference>
<keyword evidence="3" id="KW-1185">Reference proteome</keyword>
<dbReference type="HOGENOM" id="CLU_1316497_0_0_1"/>
<keyword evidence="1" id="KW-1133">Transmembrane helix</keyword>
<feature type="transmembrane region" description="Helical" evidence="1">
    <location>
        <begin position="136"/>
        <end position="157"/>
    </location>
</feature>
<dbReference type="Proteomes" id="UP000008281">
    <property type="component" value="Unassembled WGS sequence"/>
</dbReference>
<gene>
    <name evidence="2" type="ORF">CRE_06928</name>
</gene>
<organism evidence="3">
    <name type="scientific">Caenorhabditis remanei</name>
    <name type="common">Caenorhabditis vulgaris</name>
    <dbReference type="NCBI Taxonomy" id="31234"/>
    <lineage>
        <taxon>Eukaryota</taxon>
        <taxon>Metazoa</taxon>
        <taxon>Ecdysozoa</taxon>
        <taxon>Nematoda</taxon>
        <taxon>Chromadorea</taxon>
        <taxon>Rhabditida</taxon>
        <taxon>Rhabditina</taxon>
        <taxon>Rhabditomorpha</taxon>
        <taxon>Rhabditoidea</taxon>
        <taxon>Rhabditidae</taxon>
        <taxon>Peloderinae</taxon>
        <taxon>Caenorhabditis</taxon>
    </lineage>
</organism>
<protein>
    <submittedName>
        <fullName evidence="2">Uncharacterized protein</fullName>
    </submittedName>
</protein>
<sequence length="209" mass="24629">MTDLCKLYNSLHDSTPKRTAEKHFVTDQIKINARTATLGMISSFCHIMAQLDGPFPLTKHEFFKVMLFIQIFAVYCYTSDYKYIFFRDTPATPSDVSKLTSLSYFIVNNSHYFFWISFISNMIPLREFSNFNYFDVIMYAALCIHILISCIIVFAFLHRRSHAKKLEVLREKTQDRIGDENTSNHVPIIYIDDYQDDKEYSSFLRRKSI</sequence>
<dbReference type="EMBL" id="DS268541">
    <property type="protein sequence ID" value="EFO88175.1"/>
    <property type="molecule type" value="Genomic_DNA"/>
</dbReference>
<feature type="transmembrane region" description="Helical" evidence="1">
    <location>
        <begin position="99"/>
        <end position="116"/>
    </location>
</feature>
<name>E3N6M6_CAERE</name>
<keyword evidence="1" id="KW-0472">Membrane</keyword>
<accession>E3N6M6</accession>